<dbReference type="FunCoup" id="A0A200QQ11">
    <property type="interactions" value="818"/>
</dbReference>
<dbReference type="PANTHER" id="PTHR15710">
    <property type="entry name" value="E3 UBIQUITIN-PROTEIN LIGASE PRAJA"/>
    <property type="match status" value="1"/>
</dbReference>
<reference evidence="11 12" key="1">
    <citation type="journal article" date="2017" name="Mol. Plant">
        <title>The Genome of Medicinal Plant Macleaya cordata Provides New Insights into Benzylisoquinoline Alkaloids Metabolism.</title>
        <authorList>
            <person name="Liu X."/>
            <person name="Liu Y."/>
            <person name="Huang P."/>
            <person name="Ma Y."/>
            <person name="Qing Z."/>
            <person name="Tang Q."/>
            <person name="Cao H."/>
            <person name="Cheng P."/>
            <person name="Zheng Y."/>
            <person name="Yuan Z."/>
            <person name="Zhou Y."/>
            <person name="Liu J."/>
            <person name="Tang Z."/>
            <person name="Zhuo Y."/>
            <person name="Zhang Y."/>
            <person name="Yu L."/>
            <person name="Huang J."/>
            <person name="Yang P."/>
            <person name="Peng Q."/>
            <person name="Zhang J."/>
            <person name="Jiang W."/>
            <person name="Zhang Z."/>
            <person name="Lin K."/>
            <person name="Ro D.K."/>
            <person name="Chen X."/>
            <person name="Xiong X."/>
            <person name="Shang Y."/>
            <person name="Huang S."/>
            <person name="Zeng J."/>
        </authorList>
    </citation>
    <scope>NUCLEOTIDE SEQUENCE [LARGE SCALE GENOMIC DNA]</scope>
    <source>
        <strain evidence="12">cv. BLH2017</strain>
        <tissue evidence="11">Root</tissue>
    </source>
</reference>
<dbReference type="OrthoDB" id="8062037at2759"/>
<protein>
    <recommendedName>
        <fullName evidence="2">RING-type E3 ubiquitin transferase</fullName>
        <ecNumber evidence="2">2.3.2.27</ecNumber>
    </recommendedName>
</protein>
<keyword evidence="6" id="KW-0833">Ubl conjugation pathway</keyword>
<dbReference type="Pfam" id="PF13639">
    <property type="entry name" value="zf-RING_2"/>
    <property type="match status" value="1"/>
</dbReference>
<dbReference type="SUPFAM" id="SSF57850">
    <property type="entry name" value="RING/U-box"/>
    <property type="match status" value="1"/>
</dbReference>
<dbReference type="InterPro" id="IPR013083">
    <property type="entry name" value="Znf_RING/FYVE/PHD"/>
</dbReference>
<dbReference type="GO" id="GO:0008270">
    <property type="term" value="F:zinc ion binding"/>
    <property type="evidence" value="ECO:0007669"/>
    <property type="project" value="UniProtKB-KW"/>
</dbReference>
<dbReference type="AlphaFoldDB" id="A0A200QQ11"/>
<proteinExistence type="predicted"/>
<dbReference type="EMBL" id="MVGT01001376">
    <property type="protein sequence ID" value="OVA12537.1"/>
    <property type="molecule type" value="Genomic_DNA"/>
</dbReference>
<evidence type="ECO:0000256" key="3">
    <source>
        <dbReference type="ARBA" id="ARBA00022679"/>
    </source>
</evidence>
<dbReference type="Proteomes" id="UP000195402">
    <property type="component" value="Unassembled WGS sequence"/>
</dbReference>
<evidence type="ECO:0000256" key="9">
    <source>
        <dbReference type="SAM" id="MobiDB-lite"/>
    </source>
</evidence>
<evidence type="ECO:0000256" key="6">
    <source>
        <dbReference type="ARBA" id="ARBA00022786"/>
    </source>
</evidence>
<dbReference type="FunFam" id="3.30.40.10:FF:000022">
    <property type="entry name" value="E3 ubiquitin-protein ligase RING1-like"/>
    <property type="match status" value="1"/>
</dbReference>
<evidence type="ECO:0000256" key="4">
    <source>
        <dbReference type="ARBA" id="ARBA00022723"/>
    </source>
</evidence>
<dbReference type="GO" id="GO:0016567">
    <property type="term" value="P:protein ubiquitination"/>
    <property type="evidence" value="ECO:0007669"/>
    <property type="project" value="TreeGrafter"/>
</dbReference>
<gene>
    <name evidence="11" type="ORF">BVC80_9011g50</name>
</gene>
<feature type="domain" description="RING-type" evidence="10">
    <location>
        <begin position="394"/>
        <end position="435"/>
    </location>
</feature>
<evidence type="ECO:0000313" key="11">
    <source>
        <dbReference type="EMBL" id="OVA12537.1"/>
    </source>
</evidence>
<keyword evidence="12" id="KW-1185">Reference proteome</keyword>
<evidence type="ECO:0000313" key="12">
    <source>
        <dbReference type="Proteomes" id="UP000195402"/>
    </source>
</evidence>
<dbReference type="Gene3D" id="3.30.40.10">
    <property type="entry name" value="Zinc/RING finger domain, C3HC4 (zinc finger)"/>
    <property type="match status" value="1"/>
</dbReference>
<keyword evidence="5 8" id="KW-0863">Zinc-finger</keyword>
<dbReference type="EC" id="2.3.2.27" evidence="2"/>
<organism evidence="11 12">
    <name type="scientific">Macleaya cordata</name>
    <name type="common">Five-seeded plume-poppy</name>
    <name type="synonym">Bocconia cordata</name>
    <dbReference type="NCBI Taxonomy" id="56857"/>
    <lineage>
        <taxon>Eukaryota</taxon>
        <taxon>Viridiplantae</taxon>
        <taxon>Streptophyta</taxon>
        <taxon>Embryophyta</taxon>
        <taxon>Tracheophyta</taxon>
        <taxon>Spermatophyta</taxon>
        <taxon>Magnoliopsida</taxon>
        <taxon>Ranunculales</taxon>
        <taxon>Papaveraceae</taxon>
        <taxon>Papaveroideae</taxon>
        <taxon>Macleaya</taxon>
    </lineage>
</organism>
<dbReference type="SMART" id="SM00184">
    <property type="entry name" value="RING"/>
    <property type="match status" value="1"/>
</dbReference>
<accession>A0A200QQ11</accession>
<evidence type="ECO:0000259" key="10">
    <source>
        <dbReference type="PROSITE" id="PS50089"/>
    </source>
</evidence>
<keyword evidence="4" id="KW-0479">Metal-binding</keyword>
<evidence type="ECO:0000256" key="1">
    <source>
        <dbReference type="ARBA" id="ARBA00000900"/>
    </source>
</evidence>
<keyword evidence="7" id="KW-0862">Zinc</keyword>
<comment type="caution">
    <text evidence="11">The sequence shown here is derived from an EMBL/GenBank/DDBJ whole genome shotgun (WGS) entry which is preliminary data.</text>
</comment>
<dbReference type="GO" id="GO:0061630">
    <property type="term" value="F:ubiquitin protein ligase activity"/>
    <property type="evidence" value="ECO:0007669"/>
    <property type="project" value="UniProtKB-EC"/>
</dbReference>
<dbReference type="InParanoid" id="A0A200QQ11"/>
<dbReference type="STRING" id="56857.A0A200QQ11"/>
<dbReference type="OMA" id="QVRYDFE"/>
<evidence type="ECO:0000256" key="5">
    <source>
        <dbReference type="ARBA" id="ARBA00022771"/>
    </source>
</evidence>
<evidence type="ECO:0000256" key="8">
    <source>
        <dbReference type="PROSITE-ProRule" id="PRU00175"/>
    </source>
</evidence>
<dbReference type="PANTHER" id="PTHR15710:SF108">
    <property type="entry name" value="OS03G0286100 PROTEIN"/>
    <property type="match status" value="1"/>
</dbReference>
<evidence type="ECO:0000256" key="2">
    <source>
        <dbReference type="ARBA" id="ARBA00012483"/>
    </source>
</evidence>
<dbReference type="GO" id="GO:0005737">
    <property type="term" value="C:cytoplasm"/>
    <property type="evidence" value="ECO:0007669"/>
    <property type="project" value="TreeGrafter"/>
</dbReference>
<evidence type="ECO:0000256" key="7">
    <source>
        <dbReference type="ARBA" id="ARBA00022833"/>
    </source>
</evidence>
<dbReference type="PROSITE" id="PS50089">
    <property type="entry name" value="ZF_RING_2"/>
    <property type="match status" value="1"/>
</dbReference>
<sequence length="474" mass="54162">MAEVADLHLPEDVLEEEEIEALNSVPYWPPFDHDENYPYDPDSDVDPFSPRPSDFGHSDHSVHNQVIFEGDDIEREVCVELVGSEGSDSDSVTDLNYFNREDHQVNLVYNLFERCNEETHIIEHRSGSFSNPFADDDSSFRVIDENDEMGSNYLELGLGIGLDIDRANGDENDDNSGFMIEEFGGEFYVSRRVELGESVESSARRAVEPFRDGLRVVRIGSDSDEEEEGIVGIDLHSADDEGFGAPDDLGLPLCWDCLRLEDQRESNEDFEWEEVDERVDEREVLSMVIDADEERSVSTEIHSEEVGDEGEAVMRTLEWEVLLAVNNLDRNPELEHEADHDDYIYPAEYEMLFGQFTEHESSLRGSPPAAKSVLENLPSVVVTQEDVENKSAICAVCKDEIAMEEQVKQLPCSHYYHGDCILPWLSIRNTCPVCRFELRTDDPDYERMRIQRAASRNLSRGGQVRYDFEIFREQ</sequence>
<keyword evidence="3" id="KW-0808">Transferase</keyword>
<comment type="catalytic activity">
    <reaction evidence="1">
        <text>S-ubiquitinyl-[E2 ubiquitin-conjugating enzyme]-L-cysteine + [acceptor protein]-L-lysine = [E2 ubiquitin-conjugating enzyme]-L-cysteine + N(6)-ubiquitinyl-[acceptor protein]-L-lysine.</text>
        <dbReference type="EC" id="2.3.2.27"/>
    </reaction>
</comment>
<dbReference type="InterPro" id="IPR001841">
    <property type="entry name" value="Znf_RING"/>
</dbReference>
<name>A0A200QQ11_MACCD</name>
<feature type="region of interest" description="Disordered" evidence="9">
    <location>
        <begin position="25"/>
        <end position="56"/>
    </location>
</feature>